<feature type="non-terminal residue" evidence="10">
    <location>
        <position position="1"/>
    </location>
</feature>
<dbReference type="PANTHER" id="PTHR43029">
    <property type="entry name" value="AMMONIUM TRANSPORTER MEP2"/>
    <property type="match status" value="1"/>
</dbReference>
<gene>
    <name evidence="10" type="ORF">S12H4_42131</name>
</gene>
<evidence type="ECO:0000256" key="8">
    <source>
        <dbReference type="SAM" id="Phobius"/>
    </source>
</evidence>
<proteinExistence type="inferred from homology"/>
<dbReference type="InterPro" id="IPR001905">
    <property type="entry name" value="Ammonium_transpt"/>
</dbReference>
<organism evidence="10">
    <name type="scientific">marine sediment metagenome</name>
    <dbReference type="NCBI Taxonomy" id="412755"/>
    <lineage>
        <taxon>unclassified sequences</taxon>
        <taxon>metagenomes</taxon>
        <taxon>ecological metagenomes</taxon>
    </lineage>
</organism>
<keyword evidence="7" id="KW-0924">Ammonia transport</keyword>
<dbReference type="EMBL" id="BARW01025748">
    <property type="protein sequence ID" value="GAJ11993.1"/>
    <property type="molecule type" value="Genomic_DNA"/>
</dbReference>
<dbReference type="InterPro" id="IPR029020">
    <property type="entry name" value="Ammonium/urea_transptr"/>
</dbReference>
<feature type="transmembrane region" description="Helical" evidence="8">
    <location>
        <begin position="71"/>
        <end position="92"/>
    </location>
</feature>
<dbReference type="GO" id="GO:0008519">
    <property type="term" value="F:ammonium channel activity"/>
    <property type="evidence" value="ECO:0007669"/>
    <property type="project" value="InterPro"/>
</dbReference>
<evidence type="ECO:0000259" key="9">
    <source>
        <dbReference type="Pfam" id="PF00909"/>
    </source>
</evidence>
<dbReference type="PANTHER" id="PTHR43029:SF10">
    <property type="entry name" value="AMMONIUM TRANSPORTER MEP2"/>
    <property type="match status" value="1"/>
</dbReference>
<dbReference type="GO" id="GO:0005886">
    <property type="term" value="C:plasma membrane"/>
    <property type="evidence" value="ECO:0007669"/>
    <property type="project" value="TreeGrafter"/>
</dbReference>
<dbReference type="Pfam" id="PF00909">
    <property type="entry name" value="Ammonium_transp"/>
    <property type="match status" value="1"/>
</dbReference>
<keyword evidence="5 8" id="KW-1133">Transmembrane helix</keyword>
<evidence type="ECO:0000256" key="1">
    <source>
        <dbReference type="ARBA" id="ARBA00004141"/>
    </source>
</evidence>
<feature type="transmembrane region" description="Helical" evidence="8">
    <location>
        <begin position="17"/>
        <end position="35"/>
    </location>
</feature>
<feature type="transmembrane region" description="Helical" evidence="8">
    <location>
        <begin position="112"/>
        <end position="135"/>
    </location>
</feature>
<protein>
    <recommendedName>
        <fullName evidence="9">Ammonium transporter AmtB-like domain-containing protein</fullName>
    </recommendedName>
</protein>
<feature type="transmembrane region" description="Helical" evidence="8">
    <location>
        <begin position="41"/>
        <end position="59"/>
    </location>
</feature>
<accession>X1U376</accession>
<feature type="domain" description="Ammonium transporter AmtB-like" evidence="9">
    <location>
        <begin position="2"/>
        <end position="163"/>
    </location>
</feature>
<dbReference type="Gene3D" id="1.10.3430.10">
    <property type="entry name" value="Ammonium transporter AmtB like domains"/>
    <property type="match status" value="1"/>
</dbReference>
<dbReference type="AlphaFoldDB" id="X1U376"/>
<evidence type="ECO:0000256" key="5">
    <source>
        <dbReference type="ARBA" id="ARBA00022989"/>
    </source>
</evidence>
<keyword evidence="4 8" id="KW-0812">Transmembrane</keyword>
<dbReference type="SUPFAM" id="SSF111352">
    <property type="entry name" value="Ammonium transporter"/>
    <property type="match status" value="1"/>
</dbReference>
<comment type="caution">
    <text evidence="10">The sequence shown here is derived from an EMBL/GenBank/DDBJ whole genome shotgun (WGS) entry which is preliminary data.</text>
</comment>
<evidence type="ECO:0000256" key="6">
    <source>
        <dbReference type="ARBA" id="ARBA00023136"/>
    </source>
</evidence>
<comment type="similarity">
    <text evidence="2">Belongs to the ammonia transporter channel (TC 1.A.11.2) family.</text>
</comment>
<evidence type="ECO:0000256" key="4">
    <source>
        <dbReference type="ARBA" id="ARBA00022692"/>
    </source>
</evidence>
<keyword evidence="3" id="KW-0813">Transport</keyword>
<evidence type="ECO:0000256" key="3">
    <source>
        <dbReference type="ARBA" id="ARBA00022448"/>
    </source>
</evidence>
<name>X1U376_9ZZZZ</name>
<sequence>SALAWISFDVIKGRKPSAMGTCIGVVVGLVAITPAAGFVSIPHSILIGVISSIISNLVVDLRSRTSIDDTLDVFPCHGIGGIVGMILTGVFANSSINPAVTTNGLFFGETKLFITHLVALIGVSAFAFGGTYLLLKLTDIITPLRVNEEEEKTGLDLTQHGEKL</sequence>
<comment type="subcellular location">
    <subcellularLocation>
        <location evidence="1">Membrane</location>
        <topology evidence="1">Multi-pass membrane protein</topology>
    </subcellularLocation>
</comment>
<evidence type="ECO:0000256" key="7">
    <source>
        <dbReference type="ARBA" id="ARBA00023177"/>
    </source>
</evidence>
<evidence type="ECO:0000313" key="10">
    <source>
        <dbReference type="EMBL" id="GAJ11993.1"/>
    </source>
</evidence>
<dbReference type="InterPro" id="IPR024041">
    <property type="entry name" value="NH4_transpt_AmtB-like_dom"/>
</dbReference>
<keyword evidence="6 8" id="KW-0472">Membrane</keyword>
<reference evidence="10" key="1">
    <citation type="journal article" date="2014" name="Front. Microbiol.">
        <title>High frequency of phylogenetically diverse reductive dehalogenase-homologous genes in deep subseafloor sedimentary metagenomes.</title>
        <authorList>
            <person name="Kawai M."/>
            <person name="Futagami T."/>
            <person name="Toyoda A."/>
            <person name="Takaki Y."/>
            <person name="Nishi S."/>
            <person name="Hori S."/>
            <person name="Arai W."/>
            <person name="Tsubouchi T."/>
            <person name="Morono Y."/>
            <person name="Uchiyama I."/>
            <person name="Ito T."/>
            <person name="Fujiyama A."/>
            <person name="Inagaki F."/>
            <person name="Takami H."/>
        </authorList>
    </citation>
    <scope>NUCLEOTIDE SEQUENCE</scope>
    <source>
        <strain evidence="10">Expedition CK06-06</strain>
    </source>
</reference>
<evidence type="ECO:0000256" key="2">
    <source>
        <dbReference type="ARBA" id="ARBA00005887"/>
    </source>
</evidence>